<accession>A0A0E9VKK8</accession>
<sequence>MASDCGKEIHMKQNKK</sequence>
<proteinExistence type="predicted"/>
<reference evidence="1" key="1">
    <citation type="submission" date="2014-11" db="EMBL/GenBank/DDBJ databases">
        <authorList>
            <person name="Amaro Gonzalez C."/>
        </authorList>
    </citation>
    <scope>NUCLEOTIDE SEQUENCE</scope>
</reference>
<evidence type="ECO:0000313" key="1">
    <source>
        <dbReference type="EMBL" id="JAH78602.1"/>
    </source>
</evidence>
<protein>
    <submittedName>
        <fullName evidence="1">Uncharacterized protein</fullName>
    </submittedName>
</protein>
<dbReference type="AlphaFoldDB" id="A0A0E9VKK8"/>
<name>A0A0E9VKK8_ANGAN</name>
<reference evidence="1" key="2">
    <citation type="journal article" date="2015" name="Fish Shellfish Immunol.">
        <title>Early steps in the European eel (Anguilla anguilla)-Vibrio vulnificus interaction in the gills: Role of the RtxA13 toxin.</title>
        <authorList>
            <person name="Callol A."/>
            <person name="Pajuelo D."/>
            <person name="Ebbesson L."/>
            <person name="Teles M."/>
            <person name="MacKenzie S."/>
            <person name="Amaro C."/>
        </authorList>
    </citation>
    <scope>NUCLEOTIDE SEQUENCE</scope>
</reference>
<dbReference type="EMBL" id="GBXM01029975">
    <property type="protein sequence ID" value="JAH78602.1"/>
    <property type="molecule type" value="Transcribed_RNA"/>
</dbReference>
<organism evidence="1">
    <name type="scientific">Anguilla anguilla</name>
    <name type="common">European freshwater eel</name>
    <name type="synonym">Muraena anguilla</name>
    <dbReference type="NCBI Taxonomy" id="7936"/>
    <lineage>
        <taxon>Eukaryota</taxon>
        <taxon>Metazoa</taxon>
        <taxon>Chordata</taxon>
        <taxon>Craniata</taxon>
        <taxon>Vertebrata</taxon>
        <taxon>Euteleostomi</taxon>
        <taxon>Actinopterygii</taxon>
        <taxon>Neopterygii</taxon>
        <taxon>Teleostei</taxon>
        <taxon>Anguilliformes</taxon>
        <taxon>Anguillidae</taxon>
        <taxon>Anguilla</taxon>
    </lineage>
</organism>